<dbReference type="SUPFAM" id="SSF52540">
    <property type="entry name" value="P-loop containing nucleoside triphosphate hydrolases"/>
    <property type="match status" value="1"/>
</dbReference>
<evidence type="ECO:0000256" key="9">
    <source>
        <dbReference type="ARBA" id="ARBA00022777"/>
    </source>
</evidence>
<keyword evidence="10 13" id="KW-0067">ATP-binding</keyword>
<reference evidence="15 16" key="1">
    <citation type="journal article" date="2017" name="Front. Microbiol.">
        <title>Comparative Genomic Analysis of the Class Epsilonproteobacteria and Proposed Reclassification to Epsilonbacteraeota (phyl. nov.).</title>
        <authorList>
            <person name="Waite D.W."/>
            <person name="Vanwonterghem I."/>
            <person name="Rinke C."/>
            <person name="Parks D.H."/>
            <person name="Zhang Y."/>
            <person name="Takai K."/>
            <person name="Sievert S.M."/>
            <person name="Simon J."/>
            <person name="Campbell B.J."/>
            <person name="Hanson T.E."/>
            <person name="Woyke T."/>
            <person name="Klotz M.G."/>
            <person name="Hugenholtz P."/>
        </authorList>
    </citation>
    <scope>NUCLEOTIDE SEQUENCE [LARGE SCALE GENOMIC DNA]</scope>
    <source>
        <strain evidence="15">UBA12443</strain>
    </source>
</reference>
<organism evidence="15 16">
    <name type="scientific">Sulfuricurvum kujiense</name>
    <dbReference type="NCBI Taxonomy" id="148813"/>
    <lineage>
        <taxon>Bacteria</taxon>
        <taxon>Pseudomonadati</taxon>
        <taxon>Campylobacterota</taxon>
        <taxon>Epsilonproteobacteria</taxon>
        <taxon>Campylobacterales</taxon>
        <taxon>Sulfurimonadaceae</taxon>
        <taxon>Sulfuricurvum</taxon>
    </lineage>
</organism>
<comment type="catalytic activity">
    <reaction evidence="13">
        <text>a lipid A disaccharide + ATP = a lipid IVA + ADP + H(+)</text>
        <dbReference type="Rhea" id="RHEA:67840"/>
        <dbReference type="ChEBI" id="CHEBI:15378"/>
        <dbReference type="ChEBI" id="CHEBI:30616"/>
        <dbReference type="ChEBI" id="CHEBI:176343"/>
        <dbReference type="ChEBI" id="CHEBI:176425"/>
        <dbReference type="ChEBI" id="CHEBI:456216"/>
        <dbReference type="EC" id="2.7.1.130"/>
    </reaction>
</comment>
<evidence type="ECO:0000256" key="14">
    <source>
        <dbReference type="SAM" id="Phobius"/>
    </source>
</evidence>
<dbReference type="AlphaFoldDB" id="A0A2D3WIK5"/>
<dbReference type="PANTHER" id="PTHR42724">
    <property type="entry name" value="TETRAACYLDISACCHARIDE 4'-KINASE"/>
    <property type="match status" value="1"/>
</dbReference>
<evidence type="ECO:0000256" key="13">
    <source>
        <dbReference type="HAMAP-Rule" id="MF_00409"/>
    </source>
</evidence>
<keyword evidence="5 13" id="KW-0444">Lipid biosynthesis</keyword>
<comment type="caution">
    <text evidence="15">The sequence shown here is derived from an EMBL/GenBank/DDBJ whole genome shotgun (WGS) entry which is preliminary data.</text>
</comment>
<comment type="similarity">
    <text evidence="13">Belongs to the LpxK family.</text>
</comment>
<proteinExistence type="inferred from homology"/>
<dbReference type="GO" id="GO:0009244">
    <property type="term" value="P:lipopolysaccharide core region biosynthetic process"/>
    <property type="evidence" value="ECO:0007669"/>
    <property type="project" value="TreeGrafter"/>
</dbReference>
<accession>A0A2D3WIK5</accession>
<dbReference type="EMBL" id="DLUI01000152">
    <property type="protein sequence ID" value="DAB37554.1"/>
    <property type="molecule type" value="Genomic_DNA"/>
</dbReference>
<keyword evidence="7 13" id="KW-0808">Transferase</keyword>
<evidence type="ECO:0000256" key="6">
    <source>
        <dbReference type="ARBA" id="ARBA00022556"/>
    </source>
</evidence>
<evidence type="ECO:0000256" key="11">
    <source>
        <dbReference type="ARBA" id="ARBA00023098"/>
    </source>
</evidence>
<keyword evidence="8 13" id="KW-0547">Nucleotide-binding</keyword>
<dbReference type="InterPro" id="IPR003758">
    <property type="entry name" value="LpxK"/>
</dbReference>
<evidence type="ECO:0000256" key="5">
    <source>
        <dbReference type="ARBA" id="ARBA00022516"/>
    </source>
</evidence>
<dbReference type="NCBIfam" id="TIGR00682">
    <property type="entry name" value="lpxK"/>
    <property type="match status" value="1"/>
</dbReference>
<evidence type="ECO:0000256" key="8">
    <source>
        <dbReference type="ARBA" id="ARBA00022741"/>
    </source>
</evidence>
<evidence type="ECO:0000313" key="16">
    <source>
        <dbReference type="Proteomes" id="UP000228859"/>
    </source>
</evidence>
<keyword evidence="11 13" id="KW-0443">Lipid metabolism</keyword>
<evidence type="ECO:0000256" key="3">
    <source>
        <dbReference type="ARBA" id="ARBA00012071"/>
    </source>
</evidence>
<dbReference type="GO" id="GO:0009029">
    <property type="term" value="F:lipid-A 4'-kinase activity"/>
    <property type="evidence" value="ECO:0007669"/>
    <property type="project" value="UniProtKB-UniRule"/>
</dbReference>
<evidence type="ECO:0000256" key="7">
    <source>
        <dbReference type="ARBA" id="ARBA00022679"/>
    </source>
</evidence>
<keyword evidence="14" id="KW-0472">Membrane</keyword>
<keyword evidence="14" id="KW-0812">Transmembrane</keyword>
<dbReference type="GO" id="GO:0005886">
    <property type="term" value="C:plasma membrane"/>
    <property type="evidence" value="ECO:0007669"/>
    <property type="project" value="TreeGrafter"/>
</dbReference>
<evidence type="ECO:0000256" key="4">
    <source>
        <dbReference type="ARBA" id="ARBA00016436"/>
    </source>
</evidence>
<comment type="pathway">
    <text evidence="2 13">Glycolipid biosynthesis; lipid IV(A) biosynthesis; lipid IV(A) from (3R)-3-hydroxytetradecanoyl-[acyl-carrier-protein] and UDP-N-acetyl-alpha-D-glucosamine: step 6/6.</text>
</comment>
<feature type="binding site" evidence="13">
    <location>
        <begin position="61"/>
        <end position="68"/>
    </location>
    <ligand>
        <name>ATP</name>
        <dbReference type="ChEBI" id="CHEBI:30616"/>
    </ligand>
</feature>
<dbReference type="GO" id="GO:0009245">
    <property type="term" value="P:lipid A biosynthetic process"/>
    <property type="evidence" value="ECO:0007669"/>
    <property type="project" value="UniProtKB-UniRule"/>
</dbReference>
<protein>
    <recommendedName>
        <fullName evidence="4 13">Tetraacyldisaccharide 4'-kinase</fullName>
        <ecNumber evidence="3 13">2.7.1.130</ecNumber>
    </recommendedName>
    <alternativeName>
        <fullName evidence="12 13">Lipid A 4'-kinase</fullName>
    </alternativeName>
</protein>
<comment type="function">
    <text evidence="1 13">Transfers the gamma-phosphate of ATP to the 4'-position of a tetraacyldisaccharide 1-phosphate intermediate (termed DS-1-P) to form tetraacyldisaccharide 1,4'-bis-phosphate (lipid IVA).</text>
</comment>
<dbReference type="NCBIfam" id="NF001892">
    <property type="entry name" value="PRK00652.1-5"/>
    <property type="match status" value="1"/>
</dbReference>
<dbReference type="PANTHER" id="PTHR42724:SF1">
    <property type="entry name" value="TETRAACYLDISACCHARIDE 4'-KINASE, MITOCHONDRIAL-RELATED"/>
    <property type="match status" value="1"/>
</dbReference>
<evidence type="ECO:0000256" key="1">
    <source>
        <dbReference type="ARBA" id="ARBA00002274"/>
    </source>
</evidence>
<keyword evidence="9 13" id="KW-0418">Kinase</keyword>
<dbReference type="Proteomes" id="UP000228859">
    <property type="component" value="Unassembled WGS sequence"/>
</dbReference>
<evidence type="ECO:0000256" key="12">
    <source>
        <dbReference type="ARBA" id="ARBA00029757"/>
    </source>
</evidence>
<dbReference type="GO" id="GO:0005524">
    <property type="term" value="F:ATP binding"/>
    <property type="evidence" value="ECO:0007669"/>
    <property type="project" value="UniProtKB-UniRule"/>
</dbReference>
<name>A0A2D3WIK5_9BACT</name>
<dbReference type="RefSeq" id="WP_294894802.1">
    <property type="nucleotide sequence ID" value="NZ_DLUI01000152.1"/>
</dbReference>
<dbReference type="InterPro" id="IPR027417">
    <property type="entry name" value="P-loop_NTPase"/>
</dbReference>
<sequence length="304" mass="34049">MKRFLVLWGERYLYHPSLIQRILSLFLLPLSWIYCIGAYLRYRRSVPKSLGIPIVSIGNLTVGGSGKTPVVIELARHFDKPAIVLRGYGRQSSGMVVVKDKSTILCDVIRSGDEAMLYAETLPSATVIVSEIRERGIAEAKAMGCEVVLLDDGYGKHSIKKLDLVIAVPTPNPFCLPSGAYRERLWKGKDAIILMERVAFQRSVSIKKPTEKMVLVTAIARPERLDPYLPEVAEKIYFEDHHFFTQGELEMIFERTGATSLLVTSKDLVKMSSFKLPLSVLELSITLDETLITTVKDYVNAAKN</sequence>
<feature type="transmembrane region" description="Helical" evidence="14">
    <location>
        <begin position="20"/>
        <end position="40"/>
    </location>
</feature>
<keyword evidence="6 13" id="KW-0441">Lipid A biosynthesis</keyword>
<dbReference type="UniPathway" id="UPA00359">
    <property type="reaction ID" value="UER00482"/>
</dbReference>
<evidence type="ECO:0000256" key="10">
    <source>
        <dbReference type="ARBA" id="ARBA00022840"/>
    </source>
</evidence>
<dbReference type="HAMAP" id="MF_00409">
    <property type="entry name" value="LpxK"/>
    <property type="match status" value="1"/>
</dbReference>
<dbReference type="Pfam" id="PF02606">
    <property type="entry name" value="LpxK"/>
    <property type="match status" value="1"/>
</dbReference>
<keyword evidence="14" id="KW-1133">Transmembrane helix</keyword>
<gene>
    <name evidence="13" type="primary">lpxK</name>
    <name evidence="15" type="ORF">CFH83_10620</name>
</gene>
<evidence type="ECO:0000256" key="2">
    <source>
        <dbReference type="ARBA" id="ARBA00004870"/>
    </source>
</evidence>
<evidence type="ECO:0000313" key="15">
    <source>
        <dbReference type="EMBL" id="DAB37554.1"/>
    </source>
</evidence>
<dbReference type="EC" id="2.7.1.130" evidence="3 13"/>